<dbReference type="AlphaFoldDB" id="A0ABD1U4J7"/>
<accession>A0ABD1U4J7</accession>
<protein>
    <submittedName>
        <fullName evidence="2">Uncharacterized protein</fullName>
    </submittedName>
</protein>
<dbReference type="EMBL" id="JBFOLJ010000007">
    <property type="protein sequence ID" value="KAL2519926.1"/>
    <property type="molecule type" value="Genomic_DNA"/>
</dbReference>
<name>A0ABD1U4J7_9LAMI</name>
<gene>
    <name evidence="2" type="ORF">Fot_23849</name>
</gene>
<dbReference type="Proteomes" id="UP001604277">
    <property type="component" value="Unassembled WGS sequence"/>
</dbReference>
<evidence type="ECO:0000256" key="1">
    <source>
        <dbReference type="SAM" id="MobiDB-lite"/>
    </source>
</evidence>
<keyword evidence="3" id="KW-1185">Reference proteome</keyword>
<evidence type="ECO:0000313" key="2">
    <source>
        <dbReference type="EMBL" id="KAL2519926.1"/>
    </source>
</evidence>
<feature type="compositionally biased region" description="Low complexity" evidence="1">
    <location>
        <begin position="48"/>
        <end position="57"/>
    </location>
</feature>
<reference evidence="3" key="1">
    <citation type="submission" date="2024-07" db="EMBL/GenBank/DDBJ databases">
        <title>Two chromosome-level genome assemblies of Korean endemic species Abeliophyllum distichum and Forsythia ovata (Oleaceae).</title>
        <authorList>
            <person name="Jang H."/>
        </authorList>
    </citation>
    <scope>NUCLEOTIDE SEQUENCE [LARGE SCALE GENOMIC DNA]</scope>
</reference>
<feature type="region of interest" description="Disordered" evidence="1">
    <location>
        <begin position="44"/>
        <end position="69"/>
    </location>
</feature>
<sequence>MGFWLNYFGIPYGHIPIPTFRNQNLSESLFTHRLTVTGQIRFSDFSSRRPGPASRARLQPPDTAAAPLQQSASQRCCSLVQDFRFSHLPTAIIILYPKSAAADECRCAAADQIKEFRRTGSNREKYCK</sequence>
<comment type="caution">
    <text evidence="2">The sequence shown here is derived from an EMBL/GenBank/DDBJ whole genome shotgun (WGS) entry which is preliminary data.</text>
</comment>
<proteinExistence type="predicted"/>
<evidence type="ECO:0000313" key="3">
    <source>
        <dbReference type="Proteomes" id="UP001604277"/>
    </source>
</evidence>
<organism evidence="2 3">
    <name type="scientific">Forsythia ovata</name>
    <dbReference type="NCBI Taxonomy" id="205694"/>
    <lineage>
        <taxon>Eukaryota</taxon>
        <taxon>Viridiplantae</taxon>
        <taxon>Streptophyta</taxon>
        <taxon>Embryophyta</taxon>
        <taxon>Tracheophyta</taxon>
        <taxon>Spermatophyta</taxon>
        <taxon>Magnoliopsida</taxon>
        <taxon>eudicotyledons</taxon>
        <taxon>Gunneridae</taxon>
        <taxon>Pentapetalae</taxon>
        <taxon>asterids</taxon>
        <taxon>lamiids</taxon>
        <taxon>Lamiales</taxon>
        <taxon>Oleaceae</taxon>
        <taxon>Forsythieae</taxon>
        <taxon>Forsythia</taxon>
    </lineage>
</organism>